<feature type="transmembrane region" description="Helical" evidence="6">
    <location>
        <begin position="9"/>
        <end position="30"/>
    </location>
</feature>
<feature type="transmembrane region" description="Helical" evidence="6">
    <location>
        <begin position="117"/>
        <end position="137"/>
    </location>
</feature>
<dbReference type="Proteomes" id="UP000461730">
    <property type="component" value="Unassembled WGS sequence"/>
</dbReference>
<comment type="subcellular location">
    <subcellularLocation>
        <location evidence="1">Cell membrane</location>
        <topology evidence="1">Multi-pass membrane protein</topology>
    </subcellularLocation>
</comment>
<feature type="transmembrane region" description="Helical" evidence="6">
    <location>
        <begin position="371"/>
        <end position="389"/>
    </location>
</feature>
<proteinExistence type="predicted"/>
<keyword evidence="4 6" id="KW-1133">Transmembrane helix</keyword>
<dbReference type="InterPro" id="IPR050833">
    <property type="entry name" value="Poly_Biosynth_Transport"/>
</dbReference>
<sequence>MSTIRKKGIITTIFIYVGFLLGALNTFLYFKFKPEQVGLTRVLLDIAVLFSSFTLLGSNTVVTKFYPYYRSHHKEQKSDLLTIAFAISTVGFLILMALHTILEPTIIRKFSGKSPLLVNYFFLAYPLAFFLTMFQVLEAETWNLQKAPLSNFLKEVAFRFFNTILIFLFLGGIISFHIYAHLFSWQYAGIFFILLFYLMYKKELNMSFRISTLTKRLWKKMLPYSLFILGGNVITILSTTIDAIVISSLKGLDFAAVFMISQYITSIIVVPQRTATSIASPVISQAWKDKDMFKLASVYRKTSLNLLIASTFIFTMIWLNYDDLFRMVKTDPIYLLGKPVVLILGLQQIVEMGTGLNSAIIITSRRWKFELYSNIILLACTIPLTYILIKEFGMIGAACATLLSRTIFNALRFGFLLKVYNLQPFSYKTLVALVIPVVVYALVHFTINFSNPLLNMIVRSALFAGIYGYLILQLRVSEDVQQVFGTIKKRIRNLAGRN</sequence>
<gene>
    <name evidence="7" type="ORF">GO493_11240</name>
</gene>
<feature type="transmembrane region" description="Helical" evidence="6">
    <location>
        <begin position="429"/>
        <end position="447"/>
    </location>
</feature>
<evidence type="ECO:0000256" key="2">
    <source>
        <dbReference type="ARBA" id="ARBA00022475"/>
    </source>
</evidence>
<protein>
    <submittedName>
        <fullName evidence="7">Oligosaccharide flippase family protein</fullName>
    </submittedName>
</protein>
<reference evidence="7 8" key="1">
    <citation type="submission" date="2019-12" db="EMBL/GenBank/DDBJ databases">
        <title>Chitinophaga sp. strain ysch24 (GDMCC 1.1355), whole genome shotgun sequence.</title>
        <authorList>
            <person name="Zhang X."/>
        </authorList>
    </citation>
    <scope>NUCLEOTIDE SEQUENCE [LARGE SCALE GENOMIC DNA]</scope>
    <source>
        <strain evidence="8">ysch24</strain>
    </source>
</reference>
<feature type="transmembrane region" description="Helical" evidence="6">
    <location>
        <begin position="221"/>
        <end position="246"/>
    </location>
</feature>
<evidence type="ECO:0000256" key="1">
    <source>
        <dbReference type="ARBA" id="ARBA00004651"/>
    </source>
</evidence>
<dbReference type="Pfam" id="PF01943">
    <property type="entry name" value="Polysacc_synt"/>
    <property type="match status" value="1"/>
</dbReference>
<dbReference type="GO" id="GO:0005886">
    <property type="term" value="C:plasma membrane"/>
    <property type="evidence" value="ECO:0007669"/>
    <property type="project" value="UniProtKB-SubCell"/>
</dbReference>
<dbReference type="RefSeq" id="WP_157306258.1">
    <property type="nucleotide sequence ID" value="NZ_WRXN01000004.1"/>
</dbReference>
<evidence type="ECO:0000256" key="5">
    <source>
        <dbReference type="ARBA" id="ARBA00023136"/>
    </source>
</evidence>
<dbReference type="AlphaFoldDB" id="A0A7K1U3H3"/>
<comment type="caution">
    <text evidence="7">The sequence shown here is derived from an EMBL/GenBank/DDBJ whole genome shotgun (WGS) entry which is preliminary data.</text>
</comment>
<name>A0A7K1U3H3_9BACT</name>
<feature type="transmembrane region" description="Helical" evidence="6">
    <location>
        <begin position="42"/>
        <end position="68"/>
    </location>
</feature>
<dbReference type="PANTHER" id="PTHR30250">
    <property type="entry name" value="PST FAMILY PREDICTED COLANIC ACID TRANSPORTER"/>
    <property type="match status" value="1"/>
</dbReference>
<evidence type="ECO:0000256" key="4">
    <source>
        <dbReference type="ARBA" id="ARBA00022989"/>
    </source>
</evidence>
<dbReference type="EMBL" id="WRXN01000004">
    <property type="protein sequence ID" value="MVT08836.1"/>
    <property type="molecule type" value="Genomic_DNA"/>
</dbReference>
<dbReference type="InterPro" id="IPR002797">
    <property type="entry name" value="Polysacc_synth"/>
</dbReference>
<feature type="transmembrane region" description="Helical" evidence="6">
    <location>
        <begin position="184"/>
        <end position="200"/>
    </location>
</feature>
<accession>A0A7K1U3H3</accession>
<evidence type="ECO:0000256" key="3">
    <source>
        <dbReference type="ARBA" id="ARBA00022692"/>
    </source>
</evidence>
<feature type="transmembrane region" description="Helical" evidence="6">
    <location>
        <begin position="252"/>
        <end position="270"/>
    </location>
</feature>
<dbReference type="PANTHER" id="PTHR30250:SF11">
    <property type="entry name" value="O-ANTIGEN TRANSPORTER-RELATED"/>
    <property type="match status" value="1"/>
</dbReference>
<evidence type="ECO:0000313" key="7">
    <source>
        <dbReference type="EMBL" id="MVT08836.1"/>
    </source>
</evidence>
<organism evidence="7 8">
    <name type="scientific">Chitinophaga tropicalis</name>
    <dbReference type="NCBI Taxonomy" id="2683588"/>
    <lineage>
        <taxon>Bacteria</taxon>
        <taxon>Pseudomonadati</taxon>
        <taxon>Bacteroidota</taxon>
        <taxon>Chitinophagia</taxon>
        <taxon>Chitinophagales</taxon>
        <taxon>Chitinophagaceae</taxon>
        <taxon>Chitinophaga</taxon>
    </lineage>
</organism>
<keyword evidence="5 6" id="KW-0472">Membrane</keyword>
<keyword evidence="3 6" id="KW-0812">Transmembrane</keyword>
<feature type="transmembrane region" description="Helical" evidence="6">
    <location>
        <begin position="453"/>
        <end position="472"/>
    </location>
</feature>
<feature type="transmembrane region" description="Helical" evidence="6">
    <location>
        <begin position="80"/>
        <end position="102"/>
    </location>
</feature>
<feature type="transmembrane region" description="Helical" evidence="6">
    <location>
        <begin position="302"/>
        <end position="321"/>
    </location>
</feature>
<feature type="transmembrane region" description="Helical" evidence="6">
    <location>
        <begin position="395"/>
        <end position="417"/>
    </location>
</feature>
<evidence type="ECO:0000313" key="8">
    <source>
        <dbReference type="Proteomes" id="UP000461730"/>
    </source>
</evidence>
<keyword evidence="2" id="KW-1003">Cell membrane</keyword>
<keyword evidence="8" id="KW-1185">Reference proteome</keyword>
<evidence type="ECO:0000256" key="6">
    <source>
        <dbReference type="SAM" id="Phobius"/>
    </source>
</evidence>
<feature type="transmembrane region" description="Helical" evidence="6">
    <location>
        <begin position="158"/>
        <end position="178"/>
    </location>
</feature>